<gene>
    <name evidence="4" type="primary">maf</name>
    <name evidence="4" type="ORF">EVJ48_00915</name>
</gene>
<dbReference type="CDD" id="cd00555">
    <property type="entry name" value="Maf"/>
    <property type="match status" value="1"/>
</dbReference>
<comment type="cofactor">
    <cofactor evidence="1 3">
        <name>a divalent metal cation</name>
        <dbReference type="ChEBI" id="CHEBI:60240"/>
    </cofactor>
</comment>
<dbReference type="InterPro" id="IPR003697">
    <property type="entry name" value="Maf-like"/>
</dbReference>
<evidence type="ECO:0000313" key="4">
    <source>
        <dbReference type="EMBL" id="RZV40513.1"/>
    </source>
</evidence>
<evidence type="ECO:0000313" key="5">
    <source>
        <dbReference type="Proteomes" id="UP000322454"/>
    </source>
</evidence>
<dbReference type="AlphaFoldDB" id="A0A520XH37"/>
<sequence length="200" mass="22519">MDTAYVLASSSQRRISLLKKLGFNFIAVNHNITDEPKFEDLKLKENISIENFVRQLALMKAESVAFNYKNSYIIGADTVIFFNGKAYGKPLNLDDAFNMLKDLSGKTHEVYSGISIVNVDKNIGVTDYDKTLVTIKPLSDKEINSYISDHQPFDRAGSYGIQDENGIVKSYSGSFENVLGLPTQKLLQLLKEYNLPQYDI</sequence>
<reference evidence="4 5" key="1">
    <citation type="submission" date="2019-01" db="EMBL/GenBank/DDBJ databases">
        <title>Insights into ecological role of a new deltaproteobacterial order Candidatus Sinidesulfobacterales (Sva0485) by metagenomics and metatranscriptomics.</title>
        <authorList>
            <person name="Tan S."/>
            <person name="Liu J."/>
            <person name="Fang Y."/>
            <person name="Hedlund B."/>
            <person name="Lian Z.-H."/>
            <person name="Huang L.-Y."/>
            <person name="Li J.-T."/>
            <person name="Huang L.-N."/>
            <person name="Li W.-J."/>
            <person name="Jiang H.-C."/>
            <person name="Dong H.-L."/>
            <person name="Shu W.-S."/>
        </authorList>
    </citation>
    <scope>NUCLEOTIDE SEQUENCE [LARGE SCALE GENOMIC DNA]</scope>
    <source>
        <strain evidence="4">AP4</strain>
    </source>
</reference>
<evidence type="ECO:0000256" key="3">
    <source>
        <dbReference type="HAMAP-Rule" id="MF_00528"/>
    </source>
</evidence>
<dbReference type="NCBIfam" id="TIGR00172">
    <property type="entry name" value="maf"/>
    <property type="match status" value="1"/>
</dbReference>
<keyword evidence="2 3" id="KW-0378">Hydrolase</keyword>
<feature type="site" description="Important for substrate specificity" evidence="3">
    <location>
        <position position="162"/>
    </location>
</feature>
<dbReference type="GO" id="GO:0009117">
    <property type="term" value="P:nucleotide metabolic process"/>
    <property type="evidence" value="ECO:0007669"/>
    <property type="project" value="UniProtKB-KW"/>
</dbReference>
<dbReference type="Pfam" id="PF02545">
    <property type="entry name" value="Maf"/>
    <property type="match status" value="1"/>
</dbReference>
<organism evidence="4 5">
    <name type="scientific">Candidatus Acidulodesulfobacterium acidiphilum</name>
    <dbReference type="NCBI Taxonomy" id="2597224"/>
    <lineage>
        <taxon>Bacteria</taxon>
        <taxon>Deltaproteobacteria</taxon>
        <taxon>Candidatus Acidulodesulfobacterales</taxon>
        <taxon>Candidatus Acidulodesulfobacterium</taxon>
    </lineage>
</organism>
<comment type="similarity">
    <text evidence="3">Belongs to the Maf family. YhdE subfamily.</text>
</comment>
<comment type="catalytic activity">
    <reaction evidence="3">
        <text>UTP + H2O = UMP + diphosphate + H(+)</text>
        <dbReference type="Rhea" id="RHEA:29395"/>
        <dbReference type="ChEBI" id="CHEBI:15377"/>
        <dbReference type="ChEBI" id="CHEBI:15378"/>
        <dbReference type="ChEBI" id="CHEBI:33019"/>
        <dbReference type="ChEBI" id="CHEBI:46398"/>
        <dbReference type="ChEBI" id="CHEBI:57865"/>
        <dbReference type="EC" id="3.6.1.9"/>
    </reaction>
</comment>
<protein>
    <recommendedName>
        <fullName evidence="3">dTTP/UTP pyrophosphatase</fullName>
        <shortName evidence="3">dTTPase/UTPase</shortName>
        <ecNumber evidence="3">3.6.1.9</ecNumber>
    </recommendedName>
    <alternativeName>
        <fullName evidence="3">Nucleoside triphosphate pyrophosphatase</fullName>
    </alternativeName>
    <alternativeName>
        <fullName evidence="3">Nucleotide pyrophosphatase</fullName>
        <shortName evidence="3">Nucleotide PPase</shortName>
    </alternativeName>
</protein>
<dbReference type="InterPro" id="IPR029001">
    <property type="entry name" value="ITPase-like_fam"/>
</dbReference>
<comment type="caution">
    <text evidence="4">The sequence shown here is derived from an EMBL/GenBank/DDBJ whole genome shotgun (WGS) entry which is preliminary data.</text>
</comment>
<dbReference type="GO" id="GO:0036218">
    <property type="term" value="F:dTTP diphosphatase activity"/>
    <property type="evidence" value="ECO:0007669"/>
    <property type="project" value="RHEA"/>
</dbReference>
<comment type="caution">
    <text evidence="3">Lacks conserved residue(s) required for the propagation of feature annotation.</text>
</comment>
<dbReference type="SUPFAM" id="SSF52972">
    <property type="entry name" value="ITPase-like"/>
    <property type="match status" value="1"/>
</dbReference>
<name>A0A520XH37_9DELT</name>
<evidence type="ECO:0000256" key="1">
    <source>
        <dbReference type="ARBA" id="ARBA00001968"/>
    </source>
</evidence>
<keyword evidence="3" id="KW-0963">Cytoplasm</keyword>
<dbReference type="GO" id="GO:0036221">
    <property type="term" value="F:UTP diphosphatase activity"/>
    <property type="evidence" value="ECO:0007669"/>
    <property type="project" value="RHEA"/>
</dbReference>
<keyword evidence="3" id="KW-0546">Nucleotide metabolism</keyword>
<feature type="active site" description="Proton acceptor" evidence="3">
    <location>
        <position position="77"/>
    </location>
</feature>
<feature type="site" description="Important for substrate specificity" evidence="3">
    <location>
        <position position="78"/>
    </location>
</feature>
<dbReference type="PANTHER" id="PTHR43213:SF5">
    <property type="entry name" value="BIFUNCTIONAL DTTP_UTP PYROPHOSPHATASE_METHYLTRANSFERASE PROTEIN-RELATED"/>
    <property type="match status" value="1"/>
</dbReference>
<comment type="catalytic activity">
    <reaction evidence="3">
        <text>dTTP + H2O = dTMP + diphosphate + H(+)</text>
        <dbReference type="Rhea" id="RHEA:28534"/>
        <dbReference type="ChEBI" id="CHEBI:15377"/>
        <dbReference type="ChEBI" id="CHEBI:15378"/>
        <dbReference type="ChEBI" id="CHEBI:33019"/>
        <dbReference type="ChEBI" id="CHEBI:37568"/>
        <dbReference type="ChEBI" id="CHEBI:63528"/>
        <dbReference type="EC" id="3.6.1.9"/>
    </reaction>
</comment>
<comment type="subcellular location">
    <subcellularLocation>
        <location evidence="3">Cytoplasm</location>
    </subcellularLocation>
</comment>
<dbReference type="Gene3D" id="3.90.950.10">
    <property type="match status" value="1"/>
</dbReference>
<comment type="function">
    <text evidence="3">Nucleoside triphosphate pyrophosphatase that hydrolyzes dTTP and UTP. May have a dual role in cell division arrest and in preventing the incorporation of modified nucleotides into cellular nucleic acids.</text>
</comment>
<dbReference type="PIRSF" id="PIRSF006305">
    <property type="entry name" value="Maf"/>
    <property type="match status" value="1"/>
</dbReference>
<feature type="site" description="Important for substrate specificity" evidence="3">
    <location>
        <position position="13"/>
    </location>
</feature>
<proteinExistence type="inferred from homology"/>
<dbReference type="Proteomes" id="UP000322454">
    <property type="component" value="Unassembled WGS sequence"/>
</dbReference>
<dbReference type="PANTHER" id="PTHR43213">
    <property type="entry name" value="BIFUNCTIONAL DTTP/UTP PYROPHOSPHATASE/METHYLTRANSFERASE PROTEIN-RELATED"/>
    <property type="match status" value="1"/>
</dbReference>
<dbReference type="EMBL" id="SHMQ01000001">
    <property type="protein sequence ID" value="RZV40513.1"/>
    <property type="molecule type" value="Genomic_DNA"/>
</dbReference>
<accession>A0A520XH37</accession>
<dbReference type="HAMAP" id="MF_00528">
    <property type="entry name" value="Maf"/>
    <property type="match status" value="1"/>
</dbReference>
<evidence type="ECO:0000256" key="2">
    <source>
        <dbReference type="ARBA" id="ARBA00022801"/>
    </source>
</evidence>
<dbReference type="EC" id="3.6.1.9" evidence="3"/>
<dbReference type="GO" id="GO:0005737">
    <property type="term" value="C:cytoplasm"/>
    <property type="evidence" value="ECO:0007669"/>
    <property type="project" value="UniProtKB-SubCell"/>
</dbReference>